<evidence type="ECO:0000313" key="7">
    <source>
        <dbReference type="Proteomes" id="UP000694545"/>
    </source>
</evidence>
<dbReference type="Proteomes" id="UP000694545">
    <property type="component" value="Unplaced"/>
</dbReference>
<evidence type="ECO:0000256" key="3">
    <source>
        <dbReference type="RuleBase" id="RU361155"/>
    </source>
</evidence>
<name>A0A8D2JGM4_VARKO</name>
<dbReference type="EC" id="2.8.2.-" evidence="3"/>
<dbReference type="OMA" id="HTDYENT"/>
<evidence type="ECO:0000259" key="5">
    <source>
        <dbReference type="Pfam" id="PF00685"/>
    </source>
</evidence>
<dbReference type="GO" id="GO:0008146">
    <property type="term" value="F:sulfotransferase activity"/>
    <property type="evidence" value="ECO:0007669"/>
    <property type="project" value="InterPro"/>
</dbReference>
<protein>
    <recommendedName>
        <fullName evidence="3">Sulfotransferase</fullName>
        <ecNumber evidence="3">2.8.2.-</ecNumber>
    </recommendedName>
</protein>
<dbReference type="InterPro" id="IPR000863">
    <property type="entry name" value="Sulfotransferase_dom"/>
</dbReference>
<sequence>MPTPSPPQEHTLCKCGSVELVMNLGDSGFEAFPVATSSLQKSILSKKNHIVLQGAGTFWMQEILGLIRHDGDPSWIQSLSLAQRPPWIEHEYCLKRALELPPPRLLSSHLPFQLFPKSFLHSKAKVIYTLRNPRDVLVSFYHFAKFCKFCKHPGTWAEFLEDFLSGNVVFGSWFDHVKSWTGVKDRPNVFFVTYKELKQDMRGTVQKICHFLGKELTCQQLDSVVENASFQRMKESKMLQPSQLPEHSFDLMKGSIFRKGICGDWKNHLTVAQSEHFDRVYREKMRDGERSYPGNWTPSFPPSCPQSARITQEGKSDALLKGRGGGKFPSGTEFLK</sequence>
<reference evidence="6" key="2">
    <citation type="submission" date="2025-09" db="UniProtKB">
        <authorList>
            <consortium name="Ensembl"/>
        </authorList>
    </citation>
    <scope>IDENTIFICATION</scope>
</reference>
<evidence type="ECO:0000256" key="4">
    <source>
        <dbReference type="SAM" id="MobiDB-lite"/>
    </source>
</evidence>
<evidence type="ECO:0000313" key="6">
    <source>
        <dbReference type="Ensembl" id="ENSVKKP00000011485.1"/>
    </source>
</evidence>
<proteinExistence type="inferred from homology"/>
<keyword evidence="7" id="KW-1185">Reference proteome</keyword>
<feature type="region of interest" description="Disordered" evidence="4">
    <location>
        <begin position="291"/>
        <end position="336"/>
    </location>
</feature>
<reference evidence="6" key="1">
    <citation type="submission" date="2025-08" db="UniProtKB">
        <authorList>
            <consortium name="Ensembl"/>
        </authorList>
    </citation>
    <scope>IDENTIFICATION</scope>
</reference>
<evidence type="ECO:0000256" key="1">
    <source>
        <dbReference type="ARBA" id="ARBA00005771"/>
    </source>
</evidence>
<dbReference type="Ensembl" id="ENSVKKT00000011758.1">
    <property type="protein sequence ID" value="ENSVKKP00000011485.1"/>
    <property type="gene ID" value="ENSVKKG00000007992.1"/>
</dbReference>
<comment type="similarity">
    <text evidence="1 3">Belongs to the sulfotransferase 1 family.</text>
</comment>
<organism evidence="6 7">
    <name type="scientific">Varanus komodoensis</name>
    <name type="common">Komodo dragon</name>
    <dbReference type="NCBI Taxonomy" id="61221"/>
    <lineage>
        <taxon>Eukaryota</taxon>
        <taxon>Metazoa</taxon>
        <taxon>Chordata</taxon>
        <taxon>Craniata</taxon>
        <taxon>Vertebrata</taxon>
        <taxon>Euteleostomi</taxon>
        <taxon>Lepidosauria</taxon>
        <taxon>Squamata</taxon>
        <taxon>Bifurcata</taxon>
        <taxon>Unidentata</taxon>
        <taxon>Episquamata</taxon>
        <taxon>Toxicofera</taxon>
        <taxon>Anguimorpha</taxon>
        <taxon>Paleoanguimorpha</taxon>
        <taxon>Varanoidea</taxon>
        <taxon>Varanidae</taxon>
        <taxon>Varanus</taxon>
    </lineage>
</organism>
<dbReference type="Gene3D" id="3.40.50.300">
    <property type="entry name" value="P-loop containing nucleotide triphosphate hydrolases"/>
    <property type="match status" value="1"/>
</dbReference>
<dbReference type="SUPFAM" id="SSF52540">
    <property type="entry name" value="P-loop containing nucleoside triphosphate hydrolases"/>
    <property type="match status" value="1"/>
</dbReference>
<keyword evidence="2 3" id="KW-0808">Transferase</keyword>
<accession>A0A8D2JGM4</accession>
<evidence type="ECO:0000256" key="2">
    <source>
        <dbReference type="ARBA" id="ARBA00022679"/>
    </source>
</evidence>
<dbReference type="PANTHER" id="PTHR11783">
    <property type="entry name" value="SULFOTRANSFERASE SULT"/>
    <property type="match status" value="1"/>
</dbReference>
<dbReference type="AlphaFoldDB" id="A0A8D2JGM4"/>
<dbReference type="Pfam" id="PF00685">
    <property type="entry name" value="Sulfotransfer_1"/>
    <property type="match status" value="1"/>
</dbReference>
<feature type="domain" description="Sulfotransferase" evidence="5">
    <location>
        <begin position="53"/>
        <end position="287"/>
    </location>
</feature>
<dbReference type="GO" id="GO:0005737">
    <property type="term" value="C:cytoplasm"/>
    <property type="evidence" value="ECO:0007669"/>
    <property type="project" value="UniProtKB-SubCell"/>
</dbReference>
<dbReference type="InterPro" id="IPR027417">
    <property type="entry name" value="P-loop_NTPase"/>
</dbReference>